<evidence type="ECO:0000256" key="5">
    <source>
        <dbReference type="ARBA" id="ARBA00022705"/>
    </source>
</evidence>
<evidence type="ECO:0000256" key="4">
    <source>
        <dbReference type="ARBA" id="ARBA00022695"/>
    </source>
</evidence>
<dbReference type="Gene3D" id="3.30.420.10">
    <property type="entry name" value="Ribonuclease H-like superfamily/Ribonuclease H"/>
    <property type="match status" value="1"/>
</dbReference>
<keyword evidence="11" id="KW-1185">Reference proteome</keyword>
<keyword evidence="3" id="KW-0808">Transferase</keyword>
<dbReference type="SUPFAM" id="SSF53098">
    <property type="entry name" value="Ribonuclease H-like"/>
    <property type="match status" value="1"/>
</dbReference>
<evidence type="ECO:0000256" key="8">
    <source>
        <dbReference type="ARBA" id="ARBA00049244"/>
    </source>
</evidence>
<gene>
    <name evidence="10" type="ORF">PIB30_078585</name>
</gene>
<dbReference type="InterPro" id="IPR036397">
    <property type="entry name" value="RNaseH_sf"/>
</dbReference>
<evidence type="ECO:0000256" key="7">
    <source>
        <dbReference type="ARBA" id="ARBA00023125"/>
    </source>
</evidence>
<accession>A0ABU6XPS7</accession>
<dbReference type="Proteomes" id="UP001341840">
    <property type="component" value="Unassembled WGS sequence"/>
</dbReference>
<comment type="catalytic activity">
    <reaction evidence="8">
        <text>DNA(n) + a 2'-deoxyribonucleoside 5'-triphosphate = DNA(n+1) + diphosphate</text>
        <dbReference type="Rhea" id="RHEA:22508"/>
        <dbReference type="Rhea" id="RHEA-COMP:17339"/>
        <dbReference type="Rhea" id="RHEA-COMP:17340"/>
        <dbReference type="ChEBI" id="CHEBI:33019"/>
        <dbReference type="ChEBI" id="CHEBI:61560"/>
        <dbReference type="ChEBI" id="CHEBI:173112"/>
        <dbReference type="EC" id="2.7.7.7"/>
    </reaction>
</comment>
<evidence type="ECO:0000256" key="6">
    <source>
        <dbReference type="ARBA" id="ARBA00022932"/>
    </source>
</evidence>
<dbReference type="Pfam" id="PF03175">
    <property type="entry name" value="DNA_pol_B_2"/>
    <property type="match status" value="1"/>
</dbReference>
<evidence type="ECO:0000313" key="10">
    <source>
        <dbReference type="EMBL" id="MED6199722.1"/>
    </source>
</evidence>
<dbReference type="EMBL" id="JASCZI010212538">
    <property type="protein sequence ID" value="MED6199722.1"/>
    <property type="molecule type" value="Genomic_DNA"/>
</dbReference>
<dbReference type="InterPro" id="IPR012337">
    <property type="entry name" value="RNaseH-like_sf"/>
</dbReference>
<protein>
    <recommendedName>
        <fullName evidence="2">DNA-directed DNA polymerase</fullName>
        <ecNumber evidence="2">2.7.7.7</ecNumber>
    </recommendedName>
</protein>
<dbReference type="InterPro" id="IPR004868">
    <property type="entry name" value="DNA-dir_DNA_pol_B_mt/vir"/>
</dbReference>
<feature type="domain" description="DNA-directed DNA polymerase family B mitochondria/virus" evidence="9">
    <location>
        <begin position="25"/>
        <end position="116"/>
    </location>
</feature>
<evidence type="ECO:0000256" key="2">
    <source>
        <dbReference type="ARBA" id="ARBA00012417"/>
    </source>
</evidence>
<evidence type="ECO:0000256" key="3">
    <source>
        <dbReference type="ARBA" id="ARBA00022679"/>
    </source>
</evidence>
<comment type="caution">
    <text evidence="10">The sequence shown here is derived from an EMBL/GenBank/DDBJ whole genome shotgun (WGS) entry which is preliminary data.</text>
</comment>
<dbReference type="EC" id="2.7.7.7" evidence="2"/>
<comment type="similarity">
    <text evidence="1">Belongs to the DNA polymerase type-B family.</text>
</comment>
<sequence>MNASSKPLKPFLVGDIETVMIDNVHKPYATGLIFDGILLLKHLAWHHTNYKLKPLMRNNRLYEIAVYSNKIKKLLFRFRDSLHHLPGKLDNLAKSLCPDLGRKGTIQYDEVRQSNLKEKKSQLLGYMEQDIRLLGGVMRRAQEIYWD</sequence>
<keyword evidence="4" id="KW-0548">Nucleotidyltransferase</keyword>
<keyword evidence="5" id="KW-0235">DNA replication</keyword>
<evidence type="ECO:0000313" key="11">
    <source>
        <dbReference type="Proteomes" id="UP001341840"/>
    </source>
</evidence>
<organism evidence="10 11">
    <name type="scientific">Stylosanthes scabra</name>
    <dbReference type="NCBI Taxonomy" id="79078"/>
    <lineage>
        <taxon>Eukaryota</taxon>
        <taxon>Viridiplantae</taxon>
        <taxon>Streptophyta</taxon>
        <taxon>Embryophyta</taxon>
        <taxon>Tracheophyta</taxon>
        <taxon>Spermatophyta</taxon>
        <taxon>Magnoliopsida</taxon>
        <taxon>eudicotyledons</taxon>
        <taxon>Gunneridae</taxon>
        <taxon>Pentapetalae</taxon>
        <taxon>rosids</taxon>
        <taxon>fabids</taxon>
        <taxon>Fabales</taxon>
        <taxon>Fabaceae</taxon>
        <taxon>Papilionoideae</taxon>
        <taxon>50 kb inversion clade</taxon>
        <taxon>dalbergioids sensu lato</taxon>
        <taxon>Dalbergieae</taxon>
        <taxon>Pterocarpus clade</taxon>
        <taxon>Stylosanthes</taxon>
    </lineage>
</organism>
<proteinExistence type="inferred from homology"/>
<evidence type="ECO:0000259" key="9">
    <source>
        <dbReference type="Pfam" id="PF03175"/>
    </source>
</evidence>
<keyword evidence="6" id="KW-0239">DNA-directed DNA polymerase</keyword>
<reference evidence="10 11" key="1">
    <citation type="journal article" date="2023" name="Plants (Basel)">
        <title>Bridging the Gap: Combining Genomics and Transcriptomics Approaches to Understand Stylosanthes scabra, an Orphan Legume from the Brazilian Caatinga.</title>
        <authorList>
            <person name="Ferreira-Neto J.R.C."/>
            <person name="da Silva M.D."/>
            <person name="Binneck E."/>
            <person name="de Melo N.F."/>
            <person name="da Silva R.H."/>
            <person name="de Melo A.L.T.M."/>
            <person name="Pandolfi V."/>
            <person name="Bustamante F.O."/>
            <person name="Brasileiro-Vidal A.C."/>
            <person name="Benko-Iseppon A.M."/>
        </authorList>
    </citation>
    <scope>NUCLEOTIDE SEQUENCE [LARGE SCALE GENOMIC DNA]</scope>
    <source>
        <tissue evidence="10">Leaves</tissue>
    </source>
</reference>
<keyword evidence="7" id="KW-0238">DNA-binding</keyword>
<name>A0ABU6XPS7_9FABA</name>
<evidence type="ECO:0000256" key="1">
    <source>
        <dbReference type="ARBA" id="ARBA00005755"/>
    </source>
</evidence>